<dbReference type="EMBL" id="MAYW01000044">
    <property type="protein sequence ID" value="ODS32898.1"/>
    <property type="molecule type" value="Genomic_DNA"/>
</dbReference>
<evidence type="ECO:0000313" key="3">
    <source>
        <dbReference type="Proteomes" id="UP000094056"/>
    </source>
</evidence>
<protein>
    <submittedName>
        <fullName evidence="2">Uncharacterized protein</fullName>
    </submittedName>
</protein>
<name>A0A1E3XBB5_9BACT</name>
<organism evidence="2 3">
    <name type="scientific">Candidatus Scalindua rubra</name>
    <dbReference type="NCBI Taxonomy" id="1872076"/>
    <lineage>
        <taxon>Bacteria</taxon>
        <taxon>Pseudomonadati</taxon>
        <taxon>Planctomycetota</taxon>
        <taxon>Candidatus Brocadiia</taxon>
        <taxon>Candidatus Brocadiales</taxon>
        <taxon>Candidatus Scalinduaceae</taxon>
        <taxon>Candidatus Scalindua</taxon>
    </lineage>
</organism>
<evidence type="ECO:0000256" key="1">
    <source>
        <dbReference type="SAM" id="Phobius"/>
    </source>
</evidence>
<accession>A0A1E3XBB5</accession>
<proteinExistence type="predicted"/>
<feature type="transmembrane region" description="Helical" evidence="1">
    <location>
        <begin position="20"/>
        <end position="41"/>
    </location>
</feature>
<keyword evidence="1" id="KW-1133">Transmembrane helix</keyword>
<evidence type="ECO:0000313" key="2">
    <source>
        <dbReference type="EMBL" id="ODS32898.1"/>
    </source>
</evidence>
<feature type="transmembrane region" description="Helical" evidence="1">
    <location>
        <begin position="47"/>
        <end position="66"/>
    </location>
</feature>
<keyword evidence="1" id="KW-0812">Transmembrane</keyword>
<keyword evidence="1" id="KW-0472">Membrane</keyword>
<dbReference type="Proteomes" id="UP000094056">
    <property type="component" value="Unassembled WGS sequence"/>
</dbReference>
<comment type="caution">
    <text evidence="2">The sequence shown here is derived from an EMBL/GenBank/DDBJ whole genome shotgun (WGS) entry which is preliminary data.</text>
</comment>
<gene>
    <name evidence="2" type="ORF">SCARUB_01950</name>
</gene>
<reference evidence="2 3" key="1">
    <citation type="submission" date="2016-07" db="EMBL/GenBank/DDBJ databases">
        <title>Draft genome of Scalindua rubra, obtained from a brine-seawater interface in the Red Sea, sheds light on salt adaptation in anammox bacteria.</title>
        <authorList>
            <person name="Speth D.R."/>
            <person name="Lagkouvardos I."/>
            <person name="Wang Y."/>
            <person name="Qian P.-Y."/>
            <person name="Dutilh B.E."/>
            <person name="Jetten M.S."/>
        </authorList>
    </citation>
    <scope>NUCLEOTIDE SEQUENCE [LARGE SCALE GENOMIC DNA]</scope>
    <source>
        <strain evidence="2">BSI-1</strain>
    </source>
</reference>
<sequence>MPNDNPKHSKKTGPKLRRPWFDVSFIILTVFGVFIVAFLFFFYPKCILPSLIAGFVLYLGFGIPRWQGCEIRKERARKAKIDEKEKWGFHSRDRERPWLNYIDYHLVKRTDYANGKYFYSE</sequence>
<dbReference type="AlphaFoldDB" id="A0A1E3XBB5"/>